<proteinExistence type="inferred from homology"/>
<name>A0A1D1YSG3_9ARAE</name>
<organism evidence="6">
    <name type="scientific">Anthurium amnicola</name>
    <dbReference type="NCBI Taxonomy" id="1678845"/>
    <lineage>
        <taxon>Eukaryota</taxon>
        <taxon>Viridiplantae</taxon>
        <taxon>Streptophyta</taxon>
        <taxon>Embryophyta</taxon>
        <taxon>Tracheophyta</taxon>
        <taxon>Spermatophyta</taxon>
        <taxon>Magnoliopsida</taxon>
        <taxon>Liliopsida</taxon>
        <taxon>Araceae</taxon>
        <taxon>Pothoideae</taxon>
        <taxon>Potheae</taxon>
        <taxon>Anthurium</taxon>
    </lineage>
</organism>
<dbReference type="Pfam" id="PF10294">
    <property type="entry name" value="Methyltransf_16"/>
    <property type="match status" value="1"/>
</dbReference>
<dbReference type="InterPro" id="IPR019410">
    <property type="entry name" value="Methyltransf_16"/>
</dbReference>
<dbReference type="GO" id="GO:0005737">
    <property type="term" value="C:cytoplasm"/>
    <property type="evidence" value="ECO:0007669"/>
    <property type="project" value="TreeGrafter"/>
</dbReference>
<dbReference type="AlphaFoldDB" id="A0A1D1YSG3"/>
<dbReference type="GO" id="GO:0005634">
    <property type="term" value="C:nucleus"/>
    <property type="evidence" value="ECO:0007669"/>
    <property type="project" value="TreeGrafter"/>
</dbReference>
<sequence>MSEVEEDERGVPSPQRSSATIGANASSPSPKLTKISRHHFSDDDSNASAGAFSIDVIESMEEEYGMFIWPCSIVLAEYVWQQRKRFLNESVVELGAGTSLPGLVAAKVGADVTLTDISSNLEVLDNMKRSCGINKLNCKILGLTWGEWDVSLFSLKPKIVLGADVFYDSSDFDDLFATVTFLLQSSPGCVFISSYHNRSGHHLIEYLMVKWGWKCTKLLDAFSFMPSSKAANLHGSIQLVEIALNNEFSE</sequence>
<keyword evidence="1 6" id="KW-0489">Methyltransferase</keyword>
<dbReference type="InterPro" id="IPR029063">
    <property type="entry name" value="SAM-dependent_MTases_sf"/>
</dbReference>
<dbReference type="Gene3D" id="3.40.50.150">
    <property type="entry name" value="Vaccinia Virus protein VP39"/>
    <property type="match status" value="1"/>
</dbReference>
<evidence type="ECO:0000256" key="5">
    <source>
        <dbReference type="SAM" id="MobiDB-lite"/>
    </source>
</evidence>
<gene>
    <name evidence="6" type="primary">mettl23_4</name>
    <name evidence="6" type="ORF">g.51786</name>
</gene>
<dbReference type="PANTHER" id="PTHR14614">
    <property type="entry name" value="HEPATOCELLULAR CARCINOMA-ASSOCIATED ANTIGEN"/>
    <property type="match status" value="1"/>
</dbReference>
<evidence type="ECO:0000256" key="2">
    <source>
        <dbReference type="ARBA" id="ARBA00022679"/>
    </source>
</evidence>
<keyword evidence="2 6" id="KW-0808">Transferase</keyword>
<dbReference type="EMBL" id="GDJX01010384">
    <property type="protein sequence ID" value="JAT57552.1"/>
    <property type="molecule type" value="Transcribed_RNA"/>
</dbReference>
<evidence type="ECO:0000256" key="4">
    <source>
        <dbReference type="ARBA" id="ARBA00043988"/>
    </source>
</evidence>
<dbReference type="PANTHER" id="PTHR14614:SF164">
    <property type="entry name" value="HISTONE-ARGININE METHYLTRANSFERASE METTL23"/>
    <property type="match status" value="1"/>
</dbReference>
<evidence type="ECO:0000256" key="3">
    <source>
        <dbReference type="ARBA" id="ARBA00022691"/>
    </source>
</evidence>
<keyword evidence="3" id="KW-0949">S-adenosyl-L-methionine</keyword>
<evidence type="ECO:0000313" key="6">
    <source>
        <dbReference type="EMBL" id="JAT57552.1"/>
    </source>
</evidence>
<comment type="similarity">
    <text evidence="4">Belongs to the methyltransferase superfamily. METTL23 family.</text>
</comment>
<accession>A0A1D1YSG3</accession>
<feature type="region of interest" description="Disordered" evidence="5">
    <location>
        <begin position="1"/>
        <end position="41"/>
    </location>
</feature>
<protein>
    <submittedName>
        <fullName evidence="6">Methyltransferase-like protein 23</fullName>
    </submittedName>
</protein>
<evidence type="ECO:0000256" key="1">
    <source>
        <dbReference type="ARBA" id="ARBA00022603"/>
    </source>
</evidence>
<dbReference type="SUPFAM" id="SSF53335">
    <property type="entry name" value="S-adenosyl-L-methionine-dependent methyltransferases"/>
    <property type="match status" value="1"/>
</dbReference>
<reference evidence="6" key="1">
    <citation type="submission" date="2015-07" db="EMBL/GenBank/DDBJ databases">
        <title>Transcriptome Assembly of Anthurium amnicola.</title>
        <authorList>
            <person name="Suzuki J."/>
        </authorList>
    </citation>
    <scope>NUCLEOTIDE SEQUENCE</scope>
</reference>
<dbReference type="GO" id="GO:0032259">
    <property type="term" value="P:methylation"/>
    <property type="evidence" value="ECO:0007669"/>
    <property type="project" value="UniProtKB-KW"/>
</dbReference>
<dbReference type="GO" id="GO:0008168">
    <property type="term" value="F:methyltransferase activity"/>
    <property type="evidence" value="ECO:0007669"/>
    <property type="project" value="UniProtKB-KW"/>
</dbReference>
<feature type="compositionally biased region" description="Polar residues" evidence="5">
    <location>
        <begin position="14"/>
        <end position="30"/>
    </location>
</feature>